<accession>A0A3P3XQ55</accession>
<dbReference type="InterPro" id="IPR015942">
    <property type="entry name" value="Asp/Glu/hydantoin_racemase"/>
</dbReference>
<name>A0A3P3XQ55_9SPIR</name>
<organism evidence="2">
    <name type="scientific">uncultured spirochete</name>
    <dbReference type="NCBI Taxonomy" id="156406"/>
    <lineage>
        <taxon>Bacteria</taxon>
        <taxon>Pseudomonadati</taxon>
        <taxon>Spirochaetota</taxon>
        <taxon>Spirochaetia</taxon>
        <taxon>Spirochaetales</taxon>
        <taxon>environmental samples</taxon>
    </lineage>
</organism>
<comment type="similarity">
    <text evidence="1">Belongs to the HyuE racemase family.</text>
</comment>
<dbReference type="PANTHER" id="PTHR28047">
    <property type="entry name" value="PROTEIN DCG1"/>
    <property type="match status" value="1"/>
</dbReference>
<dbReference type="Pfam" id="PF01177">
    <property type="entry name" value="Asp_Glu_race"/>
    <property type="match status" value="1"/>
</dbReference>
<gene>
    <name evidence="2" type="ORF">SPIRO4BDMA_40993</name>
</gene>
<evidence type="ECO:0000313" key="2">
    <source>
        <dbReference type="EMBL" id="SLM18421.1"/>
    </source>
</evidence>
<protein>
    <submittedName>
        <fullName evidence="2">Asp/Glu/hydantoin racemase</fullName>
    </submittedName>
</protein>
<dbReference type="EMBL" id="FWDO01000004">
    <property type="protein sequence ID" value="SLM18421.1"/>
    <property type="molecule type" value="Genomic_DNA"/>
</dbReference>
<proteinExistence type="inferred from homology"/>
<reference evidence="2" key="1">
    <citation type="submission" date="2017-02" db="EMBL/GenBank/DDBJ databases">
        <authorList>
            <person name="Regsiter A."/>
            <person name="William W."/>
        </authorList>
    </citation>
    <scope>NUCLEOTIDE SEQUENCE</scope>
    <source>
        <strain evidence="2">BdmA 4</strain>
    </source>
</reference>
<dbReference type="AlphaFoldDB" id="A0A3P3XQ55"/>
<dbReference type="PANTHER" id="PTHR28047:SF5">
    <property type="entry name" value="PROTEIN DCG1"/>
    <property type="match status" value="1"/>
</dbReference>
<dbReference type="InterPro" id="IPR052186">
    <property type="entry name" value="Hydantoin_racemase-like"/>
</dbReference>
<dbReference type="GO" id="GO:0047661">
    <property type="term" value="F:amino-acid racemase activity"/>
    <property type="evidence" value="ECO:0007669"/>
    <property type="project" value="InterPro"/>
</dbReference>
<dbReference type="InterPro" id="IPR053714">
    <property type="entry name" value="Iso_Racemase_Enz_sf"/>
</dbReference>
<sequence>MRRILWLNPIAHSDHDPIMKKMFQREALPDTEVMVKSLTNGPWHLGYHYYGTLVLPESIAIFLNAEREGYDAAVMGCFYDPGLREIREVLTTMPIVFPEETCTHLAATMGEKFSILVAEKKCIPAMSENLDRYGLSKKLASFVSLDMNVLEFQKDPAVTQSRMMAAGKKALDDGAEVLIFGCTMEYGFAPKMQDTLGVPVIDAAITSFKYAEFKADLRQRYGWSHSKRCAYESPKNEEITAWGLDKNAFDTQII</sequence>
<dbReference type="Gene3D" id="3.40.50.12500">
    <property type="match status" value="1"/>
</dbReference>
<evidence type="ECO:0000256" key="1">
    <source>
        <dbReference type="ARBA" id="ARBA00038414"/>
    </source>
</evidence>